<evidence type="ECO:0000256" key="3">
    <source>
        <dbReference type="RuleBase" id="RU003456"/>
    </source>
</evidence>
<keyword evidence="3" id="KW-1278">Translocase</keyword>
<keyword evidence="2 3" id="KW-0813">Transport</keyword>
<dbReference type="PROSITE" id="PS00542">
    <property type="entry name" value="COMPLEX1_30K"/>
    <property type="match status" value="1"/>
</dbReference>
<dbReference type="Gene3D" id="3.30.460.80">
    <property type="entry name" value="NADH:ubiquinone oxidoreductase, 30kDa subunit"/>
    <property type="match status" value="1"/>
</dbReference>
<dbReference type="HAMAP" id="MF_01357">
    <property type="entry name" value="NDH1_NuoC"/>
    <property type="match status" value="1"/>
</dbReference>
<evidence type="ECO:0000313" key="5">
    <source>
        <dbReference type="EMBL" id="CAE0773691.1"/>
    </source>
</evidence>
<dbReference type="PANTHER" id="PTHR10884">
    <property type="entry name" value="NADH DEHYDROGENASE UBIQUINONE IRON-SULFUR PROTEIN 3"/>
    <property type="match status" value="1"/>
</dbReference>
<keyword evidence="3" id="KW-0520">NAD</keyword>
<gene>
    <name evidence="5" type="ORF">PCAR00345_LOCUS26303</name>
</gene>
<evidence type="ECO:0000259" key="4">
    <source>
        <dbReference type="Pfam" id="PF00329"/>
    </source>
</evidence>
<dbReference type="NCBIfam" id="TIGR01961">
    <property type="entry name" value="NuoC_fam"/>
    <property type="match status" value="1"/>
</dbReference>
<dbReference type="AlphaFoldDB" id="A0A7S4BQR0"/>
<evidence type="ECO:0000256" key="1">
    <source>
        <dbReference type="ARBA" id="ARBA00007569"/>
    </source>
</evidence>
<dbReference type="InterPro" id="IPR037232">
    <property type="entry name" value="NADH_quin_OxRdtase_su_C/D-like"/>
</dbReference>
<dbReference type="Pfam" id="PF00329">
    <property type="entry name" value="Complex1_30kDa"/>
    <property type="match status" value="1"/>
</dbReference>
<evidence type="ECO:0000256" key="2">
    <source>
        <dbReference type="ARBA" id="ARBA00022448"/>
    </source>
</evidence>
<reference evidence="5" key="1">
    <citation type="submission" date="2021-01" db="EMBL/GenBank/DDBJ databases">
        <authorList>
            <person name="Corre E."/>
            <person name="Pelletier E."/>
            <person name="Niang G."/>
            <person name="Scheremetjew M."/>
            <person name="Finn R."/>
            <person name="Kale V."/>
            <person name="Holt S."/>
            <person name="Cochrane G."/>
            <person name="Meng A."/>
            <person name="Brown T."/>
            <person name="Cohen L."/>
        </authorList>
    </citation>
    <scope>NUCLEOTIDE SEQUENCE</scope>
    <source>
        <strain evidence="5">CCMP645</strain>
    </source>
</reference>
<dbReference type="InterPro" id="IPR010218">
    <property type="entry name" value="NADH_DH_suC"/>
</dbReference>
<dbReference type="GO" id="GO:0016651">
    <property type="term" value="F:oxidoreductase activity, acting on NAD(P)H"/>
    <property type="evidence" value="ECO:0007669"/>
    <property type="project" value="InterPro"/>
</dbReference>
<dbReference type="NCBIfam" id="NF004733">
    <property type="entry name" value="PRK06074.1-5"/>
    <property type="match status" value="1"/>
</dbReference>
<name>A0A7S4BQR0_CHRCT</name>
<accession>A0A7S4BQR0</accession>
<protein>
    <recommendedName>
        <fullName evidence="4">NADH:ubiquinone oxidoreductase 30kDa subunit domain-containing protein</fullName>
    </recommendedName>
</protein>
<dbReference type="InterPro" id="IPR001268">
    <property type="entry name" value="NADH_UbQ_OxRdtase_30kDa_su"/>
</dbReference>
<sequence>MAFTPAQRILGSVRSMLPRLVTGGVVIGGEPILYCDPPAVPTVLQFLRDHSGTRCKQLVDVTAIDIPSRDKRFELAYQLLSIDHNSRIRVKTMVGGHEGSDGVPTSTSIFSSANWLEREVWDMYGVFFSGHPDLRRILTDYGFQGHPMRKDFPLSGFVEVRYDTTKGRVVTEPLELAQEFRQFDLLSPWQGK</sequence>
<dbReference type="SUPFAM" id="SSF143243">
    <property type="entry name" value="Nqo5-like"/>
    <property type="match status" value="1"/>
</dbReference>
<feature type="domain" description="NADH:ubiquinone oxidoreductase 30kDa subunit" evidence="4">
    <location>
        <begin position="34"/>
        <end position="157"/>
    </location>
</feature>
<proteinExistence type="inferred from homology"/>
<dbReference type="InterPro" id="IPR020396">
    <property type="entry name" value="NADH_UbQ_OxRdtase_CS"/>
</dbReference>
<dbReference type="PANTHER" id="PTHR10884:SF14">
    <property type="entry name" value="NADH DEHYDROGENASE [UBIQUINONE] IRON-SULFUR PROTEIN 3, MITOCHONDRIAL"/>
    <property type="match status" value="1"/>
</dbReference>
<comment type="similarity">
    <text evidence="1 3">Belongs to the complex I 30 kDa subunit family.</text>
</comment>
<dbReference type="GO" id="GO:0008137">
    <property type="term" value="F:NADH dehydrogenase (ubiquinone) activity"/>
    <property type="evidence" value="ECO:0007669"/>
    <property type="project" value="InterPro"/>
</dbReference>
<organism evidence="5">
    <name type="scientific">Chrysotila carterae</name>
    <name type="common">Marine alga</name>
    <name type="synonym">Syracosphaera carterae</name>
    <dbReference type="NCBI Taxonomy" id="13221"/>
    <lineage>
        <taxon>Eukaryota</taxon>
        <taxon>Haptista</taxon>
        <taxon>Haptophyta</taxon>
        <taxon>Prymnesiophyceae</taxon>
        <taxon>Isochrysidales</taxon>
        <taxon>Isochrysidaceae</taxon>
        <taxon>Chrysotila</taxon>
    </lineage>
</organism>
<dbReference type="EMBL" id="HBIZ01041186">
    <property type="protein sequence ID" value="CAE0773691.1"/>
    <property type="molecule type" value="Transcribed_RNA"/>
</dbReference>